<evidence type="ECO:0000313" key="2">
    <source>
        <dbReference type="EMBL" id="KAG2494015.1"/>
    </source>
</evidence>
<proteinExistence type="predicted"/>
<keyword evidence="1" id="KW-0732">Signal</keyword>
<accession>A0A835Y7V0</accession>
<dbReference type="EMBL" id="JAEHOE010000034">
    <property type="protein sequence ID" value="KAG2494015.1"/>
    <property type="molecule type" value="Genomic_DNA"/>
</dbReference>
<dbReference type="Proteomes" id="UP000612055">
    <property type="component" value="Unassembled WGS sequence"/>
</dbReference>
<protein>
    <submittedName>
        <fullName evidence="2">Uncharacterized protein</fullName>
    </submittedName>
</protein>
<dbReference type="PROSITE" id="PS51257">
    <property type="entry name" value="PROKAR_LIPOPROTEIN"/>
    <property type="match status" value="1"/>
</dbReference>
<keyword evidence="3" id="KW-1185">Reference proteome</keyword>
<sequence>MAPPQRSAIRGHRTAAAAAALCAVLALAACAAPALAGRLSEPGPRRGRSLLQENPAVPTECINTGLALQSACTKELELASSAFGLSPTANIASIKVDPAKLRAYLATAPAPTSSCCTAAASFNNAYCSCSDSVLELVKSFTNNDIEAYSEVAQYLSNRCKEVGTDFTLYYKDTCPAQKP</sequence>
<dbReference type="OrthoDB" id="531681at2759"/>
<organism evidence="2 3">
    <name type="scientific">Edaphochlamys debaryana</name>
    <dbReference type="NCBI Taxonomy" id="47281"/>
    <lineage>
        <taxon>Eukaryota</taxon>
        <taxon>Viridiplantae</taxon>
        <taxon>Chlorophyta</taxon>
        <taxon>core chlorophytes</taxon>
        <taxon>Chlorophyceae</taxon>
        <taxon>CS clade</taxon>
        <taxon>Chlamydomonadales</taxon>
        <taxon>Chlamydomonadales incertae sedis</taxon>
        <taxon>Edaphochlamys</taxon>
    </lineage>
</organism>
<feature type="signal peptide" evidence="1">
    <location>
        <begin position="1"/>
        <end position="36"/>
    </location>
</feature>
<name>A0A835Y7V0_9CHLO</name>
<comment type="caution">
    <text evidence="2">The sequence shown here is derived from an EMBL/GenBank/DDBJ whole genome shotgun (WGS) entry which is preliminary data.</text>
</comment>
<evidence type="ECO:0000256" key="1">
    <source>
        <dbReference type="SAM" id="SignalP"/>
    </source>
</evidence>
<reference evidence="2" key="1">
    <citation type="journal article" date="2020" name="bioRxiv">
        <title>Comparative genomics of Chlamydomonas.</title>
        <authorList>
            <person name="Craig R.J."/>
            <person name="Hasan A.R."/>
            <person name="Ness R.W."/>
            <person name="Keightley P.D."/>
        </authorList>
    </citation>
    <scope>NUCLEOTIDE SEQUENCE</scope>
    <source>
        <strain evidence="2">CCAP 11/70</strain>
    </source>
</reference>
<dbReference type="AlphaFoldDB" id="A0A835Y7V0"/>
<gene>
    <name evidence="2" type="ORF">HYH03_007942</name>
</gene>
<feature type="chain" id="PRO_5032909783" evidence="1">
    <location>
        <begin position="37"/>
        <end position="179"/>
    </location>
</feature>
<evidence type="ECO:0000313" key="3">
    <source>
        <dbReference type="Proteomes" id="UP000612055"/>
    </source>
</evidence>